<dbReference type="Proteomes" id="UP001595693">
    <property type="component" value="Unassembled WGS sequence"/>
</dbReference>
<sequence>MPTLPQTGFVRQAQVLVFIPFSRATLWRRVSAGTFPAPVKLSERITAWRVEDIRQWIAEQGARD</sequence>
<dbReference type="Pfam" id="PF05930">
    <property type="entry name" value="Phage_AlpA"/>
    <property type="match status" value="1"/>
</dbReference>
<evidence type="ECO:0000313" key="2">
    <source>
        <dbReference type="Proteomes" id="UP001595693"/>
    </source>
</evidence>
<keyword evidence="2" id="KW-1185">Reference proteome</keyword>
<proteinExistence type="predicted"/>
<organism evidence="1 2">
    <name type="scientific">Acidovorax facilis</name>
    <dbReference type="NCBI Taxonomy" id="12917"/>
    <lineage>
        <taxon>Bacteria</taxon>
        <taxon>Pseudomonadati</taxon>
        <taxon>Pseudomonadota</taxon>
        <taxon>Betaproteobacteria</taxon>
        <taxon>Burkholderiales</taxon>
        <taxon>Comamonadaceae</taxon>
        <taxon>Acidovorax</taxon>
    </lineage>
</organism>
<name>A0ABV8DHC6_9BURK</name>
<evidence type="ECO:0000313" key="1">
    <source>
        <dbReference type="EMBL" id="MFC3937968.1"/>
    </source>
</evidence>
<comment type="caution">
    <text evidence="1">The sequence shown here is derived from an EMBL/GenBank/DDBJ whole genome shotgun (WGS) entry which is preliminary data.</text>
</comment>
<protein>
    <submittedName>
        <fullName evidence="1">Helix-turn-helix transcriptional regulator</fullName>
    </submittedName>
</protein>
<reference evidence="2" key="1">
    <citation type="journal article" date="2019" name="Int. J. Syst. Evol. Microbiol.">
        <title>The Global Catalogue of Microorganisms (GCM) 10K type strain sequencing project: providing services to taxonomists for standard genome sequencing and annotation.</title>
        <authorList>
            <consortium name="The Broad Institute Genomics Platform"/>
            <consortium name="The Broad Institute Genome Sequencing Center for Infectious Disease"/>
            <person name="Wu L."/>
            <person name="Ma J."/>
        </authorList>
    </citation>
    <scope>NUCLEOTIDE SEQUENCE [LARGE SCALE GENOMIC DNA]</scope>
    <source>
        <strain evidence="2">CCUG 2113</strain>
    </source>
</reference>
<dbReference type="RefSeq" id="WP_055400415.1">
    <property type="nucleotide sequence ID" value="NZ_JAMXAX010000162.1"/>
</dbReference>
<dbReference type="InterPro" id="IPR010260">
    <property type="entry name" value="AlpA"/>
</dbReference>
<dbReference type="Gene3D" id="1.10.238.160">
    <property type="match status" value="1"/>
</dbReference>
<accession>A0ABV8DHC6</accession>
<gene>
    <name evidence="1" type="ORF">ACFOW3_25455</name>
</gene>
<dbReference type="EMBL" id="JBHSAJ010000156">
    <property type="protein sequence ID" value="MFC3937968.1"/>
    <property type="molecule type" value="Genomic_DNA"/>
</dbReference>